<dbReference type="OrthoDB" id="438545at2759"/>
<gene>
    <name evidence="7" type="ORF">Pmar_PMAR003805</name>
</gene>
<dbReference type="InParanoid" id="C5K4B5"/>
<evidence type="ECO:0000313" key="8">
    <source>
        <dbReference type="Proteomes" id="UP000007800"/>
    </source>
</evidence>
<evidence type="ECO:0000256" key="5">
    <source>
        <dbReference type="SAM" id="Phobius"/>
    </source>
</evidence>
<dbReference type="GO" id="GO:0016020">
    <property type="term" value="C:membrane"/>
    <property type="evidence" value="ECO:0007669"/>
    <property type="project" value="UniProtKB-SubCell"/>
</dbReference>
<keyword evidence="2 5" id="KW-0812">Transmembrane</keyword>
<dbReference type="Proteomes" id="UP000007800">
    <property type="component" value="Unassembled WGS sequence"/>
</dbReference>
<accession>C5K4B5</accession>
<dbReference type="GeneID" id="9051084"/>
<evidence type="ECO:0000256" key="4">
    <source>
        <dbReference type="ARBA" id="ARBA00023136"/>
    </source>
</evidence>
<dbReference type="AlphaFoldDB" id="C5K4B5"/>
<keyword evidence="3 5" id="KW-1133">Transmembrane helix</keyword>
<sequence>MTQSTEATSENVESGIETPLLFSEKKLGVESPFDDDSILGGYSVLTKSMIGSGMLGMAYAGCQWGFVMGIVACLVTAGITYFTVYILAVMAMEFISASTRELSFFNVAKLVSPKTSW</sequence>
<evidence type="ECO:0000256" key="1">
    <source>
        <dbReference type="ARBA" id="ARBA00004370"/>
    </source>
</evidence>
<feature type="domain" description="Amino acid transporter transmembrane" evidence="6">
    <location>
        <begin position="37"/>
        <end position="108"/>
    </location>
</feature>
<evidence type="ECO:0000256" key="3">
    <source>
        <dbReference type="ARBA" id="ARBA00022989"/>
    </source>
</evidence>
<reference evidence="7 8" key="1">
    <citation type="submission" date="2008-07" db="EMBL/GenBank/DDBJ databases">
        <authorList>
            <person name="El-Sayed N."/>
            <person name="Caler E."/>
            <person name="Inman J."/>
            <person name="Amedeo P."/>
            <person name="Hass B."/>
            <person name="Wortman J."/>
        </authorList>
    </citation>
    <scope>NUCLEOTIDE SEQUENCE [LARGE SCALE GENOMIC DNA]</scope>
    <source>
        <strain evidence="8">ATCC 50983 / TXsc</strain>
    </source>
</reference>
<name>C5K4B5_PERM5</name>
<dbReference type="Pfam" id="PF01490">
    <property type="entry name" value="Aa_trans"/>
    <property type="match status" value="1"/>
</dbReference>
<dbReference type="InterPro" id="IPR013057">
    <property type="entry name" value="AA_transpt_TM"/>
</dbReference>
<proteinExistence type="predicted"/>
<organism evidence="8">
    <name type="scientific">Perkinsus marinus (strain ATCC 50983 / TXsc)</name>
    <dbReference type="NCBI Taxonomy" id="423536"/>
    <lineage>
        <taxon>Eukaryota</taxon>
        <taxon>Sar</taxon>
        <taxon>Alveolata</taxon>
        <taxon>Perkinsozoa</taxon>
        <taxon>Perkinsea</taxon>
        <taxon>Perkinsida</taxon>
        <taxon>Perkinsidae</taxon>
        <taxon>Perkinsus</taxon>
    </lineage>
</organism>
<keyword evidence="8" id="KW-1185">Reference proteome</keyword>
<feature type="transmembrane region" description="Helical" evidence="5">
    <location>
        <begin position="64"/>
        <end position="90"/>
    </location>
</feature>
<evidence type="ECO:0000259" key="6">
    <source>
        <dbReference type="Pfam" id="PF01490"/>
    </source>
</evidence>
<evidence type="ECO:0000313" key="7">
    <source>
        <dbReference type="EMBL" id="EER20678.1"/>
    </source>
</evidence>
<evidence type="ECO:0000256" key="2">
    <source>
        <dbReference type="ARBA" id="ARBA00022692"/>
    </source>
</evidence>
<dbReference type="RefSeq" id="XP_002788882.1">
    <property type="nucleotide sequence ID" value="XM_002788836.1"/>
</dbReference>
<protein>
    <recommendedName>
        <fullName evidence="6">Amino acid transporter transmembrane domain-containing protein</fullName>
    </recommendedName>
</protein>
<dbReference type="EMBL" id="GG670463">
    <property type="protein sequence ID" value="EER20678.1"/>
    <property type="molecule type" value="Genomic_DNA"/>
</dbReference>
<comment type="subcellular location">
    <subcellularLocation>
        <location evidence="1">Membrane</location>
    </subcellularLocation>
</comment>
<keyword evidence="4 5" id="KW-0472">Membrane</keyword>